<organism evidence="2">
    <name type="scientific">Zooxanthella nutricula</name>
    <dbReference type="NCBI Taxonomy" id="1333877"/>
    <lineage>
        <taxon>Eukaryota</taxon>
        <taxon>Sar</taxon>
        <taxon>Alveolata</taxon>
        <taxon>Dinophyceae</taxon>
        <taxon>Peridiniales</taxon>
        <taxon>Peridiniales incertae sedis</taxon>
        <taxon>Zooxanthella</taxon>
    </lineage>
</organism>
<proteinExistence type="predicted"/>
<dbReference type="AlphaFoldDB" id="A0A7S2NR95"/>
<protein>
    <submittedName>
        <fullName evidence="2">Uncharacterized protein</fullName>
    </submittedName>
</protein>
<evidence type="ECO:0000256" key="1">
    <source>
        <dbReference type="SAM" id="MobiDB-lite"/>
    </source>
</evidence>
<name>A0A7S2NR95_9DINO</name>
<evidence type="ECO:0000313" key="2">
    <source>
        <dbReference type="EMBL" id="CAD9553915.1"/>
    </source>
</evidence>
<accession>A0A7S2NR95</accession>
<feature type="region of interest" description="Disordered" evidence="1">
    <location>
        <begin position="109"/>
        <end position="132"/>
    </location>
</feature>
<dbReference type="EMBL" id="HBGW01032326">
    <property type="protein sequence ID" value="CAD9553915.1"/>
    <property type="molecule type" value="Transcribed_RNA"/>
</dbReference>
<reference evidence="2" key="1">
    <citation type="submission" date="2021-01" db="EMBL/GenBank/DDBJ databases">
        <authorList>
            <person name="Corre E."/>
            <person name="Pelletier E."/>
            <person name="Niang G."/>
            <person name="Scheremetjew M."/>
            <person name="Finn R."/>
            <person name="Kale V."/>
            <person name="Holt S."/>
            <person name="Cochrane G."/>
            <person name="Meng A."/>
            <person name="Brown T."/>
            <person name="Cohen L."/>
        </authorList>
    </citation>
    <scope>NUCLEOTIDE SEQUENCE</scope>
    <source>
        <strain evidence="2">RCC3387</strain>
    </source>
</reference>
<gene>
    <name evidence="2" type="ORF">BRAN1462_LOCUS20406</name>
</gene>
<sequence>MKRQVPMIQVTTHTDGQFYSLDNRRLAVFRLLQMVGKCKAIKVAVVSKDPGQWRRKFDSASDHTRIVVRGSKHVIGATRQETPFPLRNIRQATEELQVYVRERIEAVLAGMHSDDEDDPPPPPRSDTKQRHA</sequence>